<evidence type="ECO:0008006" key="9">
    <source>
        <dbReference type="Google" id="ProtNLM"/>
    </source>
</evidence>
<name>A0A9J6FTL9_HAELO</name>
<evidence type="ECO:0000256" key="2">
    <source>
        <dbReference type="ARBA" id="ARBA00004210"/>
    </source>
</evidence>
<dbReference type="VEuPathDB" id="VectorBase:HLOH_053578"/>
<dbReference type="Pfam" id="PF14799">
    <property type="entry name" value="FAM195"/>
    <property type="match status" value="1"/>
</dbReference>
<proteinExistence type="inferred from homology"/>
<gene>
    <name evidence="7" type="ORF">HPB48_010142</name>
</gene>
<dbReference type="GO" id="GO:0010494">
    <property type="term" value="C:cytoplasmic stress granule"/>
    <property type="evidence" value="ECO:0007669"/>
    <property type="project" value="UniProtKB-SubCell"/>
</dbReference>
<evidence type="ECO:0000256" key="5">
    <source>
        <dbReference type="ARBA" id="ARBA00023242"/>
    </source>
</evidence>
<dbReference type="GO" id="GO:0005634">
    <property type="term" value="C:nucleus"/>
    <property type="evidence" value="ECO:0007669"/>
    <property type="project" value="UniProtKB-SubCell"/>
</dbReference>
<feature type="compositionally biased region" description="Polar residues" evidence="6">
    <location>
        <begin position="54"/>
        <end position="69"/>
    </location>
</feature>
<comment type="subcellular location">
    <subcellularLocation>
        <location evidence="2">Cytoplasm</location>
        <location evidence="2">Stress granule</location>
    </subcellularLocation>
    <subcellularLocation>
        <location evidence="1">Nucleus</location>
    </subcellularLocation>
</comment>
<organism evidence="7 8">
    <name type="scientific">Haemaphysalis longicornis</name>
    <name type="common">Bush tick</name>
    <dbReference type="NCBI Taxonomy" id="44386"/>
    <lineage>
        <taxon>Eukaryota</taxon>
        <taxon>Metazoa</taxon>
        <taxon>Ecdysozoa</taxon>
        <taxon>Arthropoda</taxon>
        <taxon>Chelicerata</taxon>
        <taxon>Arachnida</taxon>
        <taxon>Acari</taxon>
        <taxon>Parasitiformes</taxon>
        <taxon>Ixodida</taxon>
        <taxon>Ixodoidea</taxon>
        <taxon>Ixodidae</taxon>
        <taxon>Haemaphysalinae</taxon>
        <taxon>Haemaphysalis</taxon>
    </lineage>
</organism>
<evidence type="ECO:0000256" key="3">
    <source>
        <dbReference type="ARBA" id="ARBA00010821"/>
    </source>
</evidence>
<accession>A0A9J6FTL9</accession>
<keyword evidence="8" id="KW-1185">Reference proteome</keyword>
<evidence type="ECO:0000256" key="6">
    <source>
        <dbReference type="SAM" id="MobiDB-lite"/>
    </source>
</evidence>
<dbReference type="OrthoDB" id="9983138at2759"/>
<sequence>MYTVSKGPHHVFSKSRIIGTYRSARVDGTESPSRKTQQKNPDSRAARAPPKLANSETAASRKATSTNGFYHNGDAEEIRGPKPVFYQVNSRRLHSPSHRRQESITPQHEELAQYLSDSWNMVRREYEHATQQSQNSAPHVVYKKVQPSRTPDFEPCNFERIWADHHYWSIVQSA</sequence>
<dbReference type="InterPro" id="IPR029428">
    <property type="entry name" value="MCRIP"/>
</dbReference>
<dbReference type="OMA" id="NFERIWA"/>
<evidence type="ECO:0000256" key="4">
    <source>
        <dbReference type="ARBA" id="ARBA00022490"/>
    </source>
</evidence>
<dbReference type="Proteomes" id="UP000821853">
    <property type="component" value="Unassembled WGS sequence"/>
</dbReference>
<comment type="similarity">
    <text evidence="3">Belongs to the MCRIP family.</text>
</comment>
<feature type="compositionally biased region" description="Polar residues" evidence="6">
    <location>
        <begin position="30"/>
        <end position="40"/>
    </location>
</feature>
<evidence type="ECO:0000256" key="1">
    <source>
        <dbReference type="ARBA" id="ARBA00004123"/>
    </source>
</evidence>
<comment type="caution">
    <text evidence="7">The sequence shown here is derived from an EMBL/GenBank/DDBJ whole genome shotgun (WGS) entry which is preliminary data.</text>
</comment>
<evidence type="ECO:0000313" key="8">
    <source>
        <dbReference type="Proteomes" id="UP000821853"/>
    </source>
</evidence>
<keyword evidence="5" id="KW-0539">Nucleus</keyword>
<dbReference type="AlphaFoldDB" id="A0A9J6FTL9"/>
<reference evidence="7 8" key="1">
    <citation type="journal article" date="2020" name="Cell">
        <title>Large-Scale Comparative Analyses of Tick Genomes Elucidate Their Genetic Diversity and Vector Capacities.</title>
        <authorList>
            <consortium name="Tick Genome and Microbiome Consortium (TIGMIC)"/>
            <person name="Jia N."/>
            <person name="Wang J."/>
            <person name="Shi W."/>
            <person name="Du L."/>
            <person name="Sun Y."/>
            <person name="Zhan W."/>
            <person name="Jiang J.F."/>
            <person name="Wang Q."/>
            <person name="Zhang B."/>
            <person name="Ji P."/>
            <person name="Bell-Sakyi L."/>
            <person name="Cui X.M."/>
            <person name="Yuan T.T."/>
            <person name="Jiang B.G."/>
            <person name="Yang W.F."/>
            <person name="Lam T.T."/>
            <person name="Chang Q.C."/>
            <person name="Ding S.J."/>
            <person name="Wang X.J."/>
            <person name="Zhu J.G."/>
            <person name="Ruan X.D."/>
            <person name="Zhao L."/>
            <person name="Wei J.T."/>
            <person name="Ye R.Z."/>
            <person name="Que T.C."/>
            <person name="Du C.H."/>
            <person name="Zhou Y.H."/>
            <person name="Cheng J.X."/>
            <person name="Dai P.F."/>
            <person name="Guo W.B."/>
            <person name="Han X.H."/>
            <person name="Huang E.J."/>
            <person name="Li L.F."/>
            <person name="Wei W."/>
            <person name="Gao Y.C."/>
            <person name="Liu J.Z."/>
            <person name="Shao H.Z."/>
            <person name="Wang X."/>
            <person name="Wang C.C."/>
            <person name="Yang T.C."/>
            <person name="Huo Q.B."/>
            <person name="Li W."/>
            <person name="Chen H.Y."/>
            <person name="Chen S.E."/>
            <person name="Zhou L.G."/>
            <person name="Ni X.B."/>
            <person name="Tian J.H."/>
            <person name="Sheng Y."/>
            <person name="Liu T."/>
            <person name="Pan Y.S."/>
            <person name="Xia L.Y."/>
            <person name="Li J."/>
            <person name="Zhao F."/>
            <person name="Cao W.C."/>
        </authorList>
    </citation>
    <scope>NUCLEOTIDE SEQUENCE [LARGE SCALE GENOMIC DNA]</scope>
    <source>
        <strain evidence="7">HaeL-2018</strain>
    </source>
</reference>
<keyword evidence="4" id="KW-0963">Cytoplasm</keyword>
<evidence type="ECO:0000313" key="7">
    <source>
        <dbReference type="EMBL" id="KAH9365436.1"/>
    </source>
</evidence>
<protein>
    <recommendedName>
        <fullName evidence="9">Protein FAM195A</fullName>
    </recommendedName>
</protein>
<feature type="region of interest" description="Disordered" evidence="6">
    <location>
        <begin position="15"/>
        <end position="82"/>
    </location>
</feature>
<dbReference type="EMBL" id="JABSTR010000003">
    <property type="protein sequence ID" value="KAH9365436.1"/>
    <property type="molecule type" value="Genomic_DNA"/>
</dbReference>